<keyword evidence="3" id="KW-0575">Peroxidase</keyword>
<evidence type="ECO:0000256" key="4">
    <source>
        <dbReference type="ARBA" id="ARBA00022729"/>
    </source>
</evidence>
<sequence length="817" mass="90392">MMSKWVIGGVTMSLLLCVTAYGPAYGRPKQNYFRNYGQQRSCPNVGGYPSQCRPPKDCAVWYDIIVGTPGADCKLADGNPGTCCPDLPANGNGAPILNVPKREIVPLSFETQTVEQAIKASQTLSACLTNTETCLNENKITIRPGSSSAAHAFFSRASPESMKISRDALIASFAAKEFVQSFGTKLESAQVDSTVSQVSLKDTSLASTCPVSPVCDEKTLRSPFRKLDGSCNNVRNPIWGQSKTQYQRLLPADYAEGISTPRRAKNWQQGRELPSPRLVSISVVHDENSPSDITASWTMQMGQFLDHDLVSTPTTTATCCTSDGKALRPAELHPECLPISIPADDPFFTQFGHTCMDFVRSSLAPRLDCSFGHREQLNDNTHFLDLSLVYGSDDKTAGELRTKEKGKLKINSPKSDHESNLLPPGESPLGRSCSLAREVSGIDPSDDIKCFAAGDGRSSVTPKMAVSQTVFLREHNRLATELASLNPNWDDERLYQEARRILIAQAQHITYNEWLPIVIGRSKMQQLGLLPLQRGFSRDYDQNVLPSIVNEFVGAAFRFGHSLVQGNYHLFNQQRERVAGEKILRQHFFKTQEVYKPGNVDKFLISLATVPIQNMDNSFTKELTNHLFEDHPAQRFGLDLVSLNIQRGRDHGLRSYNSYRELCGLKRANSFDDLCDTIPNVIVKRFQTLYDSVDDIDLFIGGVSERAAEGALVGPTFQCIIADQFLKLKRGDRYFYDLGGQAGSFTQEQLDEIRKISLARIACGNSQVQKFQPLLFRTVSAANPIVDCKSSSIPSMSLLPWKERGYGGGGYSGSYYG</sequence>
<proteinExistence type="predicted"/>
<comment type="caution">
    <text evidence="9">The sequence shown here is derived from an EMBL/GenBank/DDBJ whole genome shotgun (WGS) entry which is preliminary data.</text>
</comment>
<dbReference type="InterPro" id="IPR010255">
    <property type="entry name" value="Haem_peroxidase_sf"/>
</dbReference>
<dbReference type="Pfam" id="PF03098">
    <property type="entry name" value="An_peroxidase"/>
    <property type="match status" value="1"/>
</dbReference>
<evidence type="ECO:0000256" key="5">
    <source>
        <dbReference type="ARBA" id="ARBA00023180"/>
    </source>
</evidence>
<dbReference type="GO" id="GO:0004601">
    <property type="term" value="F:peroxidase activity"/>
    <property type="evidence" value="ECO:0007669"/>
    <property type="project" value="UniProtKB-KW"/>
</dbReference>
<protein>
    <recommendedName>
        <fullName evidence="11">Chorion peroxidase</fullName>
    </recommendedName>
</protein>
<evidence type="ECO:0000256" key="6">
    <source>
        <dbReference type="PIRSR" id="PIRSR619791-2"/>
    </source>
</evidence>
<dbReference type="EMBL" id="WJBH02000008">
    <property type="protein sequence ID" value="KAI9554241.1"/>
    <property type="molecule type" value="Genomic_DNA"/>
</dbReference>
<evidence type="ECO:0000313" key="9">
    <source>
        <dbReference type="EMBL" id="KAI9554241.1"/>
    </source>
</evidence>
<keyword evidence="2" id="KW-0964">Secreted</keyword>
<evidence type="ECO:0008006" key="11">
    <source>
        <dbReference type="Google" id="ProtNLM"/>
    </source>
</evidence>
<feature type="binding site" description="axial binding residue" evidence="6">
    <location>
        <position position="561"/>
    </location>
    <ligand>
        <name>heme b</name>
        <dbReference type="ChEBI" id="CHEBI:60344"/>
    </ligand>
    <ligandPart>
        <name>Fe</name>
        <dbReference type="ChEBI" id="CHEBI:18248"/>
    </ligandPart>
</feature>
<dbReference type="GO" id="GO:0005576">
    <property type="term" value="C:extracellular region"/>
    <property type="evidence" value="ECO:0007669"/>
    <property type="project" value="UniProtKB-SubCell"/>
</dbReference>
<evidence type="ECO:0000256" key="3">
    <source>
        <dbReference type="ARBA" id="ARBA00022559"/>
    </source>
</evidence>
<keyword evidence="3" id="KW-0560">Oxidoreductase</keyword>
<dbReference type="GO" id="GO:0020037">
    <property type="term" value="F:heme binding"/>
    <property type="evidence" value="ECO:0007669"/>
    <property type="project" value="InterPro"/>
</dbReference>
<keyword evidence="10" id="KW-1185">Reference proteome</keyword>
<gene>
    <name evidence="9" type="ORF">GHT06_019513</name>
</gene>
<keyword evidence="4 8" id="KW-0732">Signal</keyword>
<evidence type="ECO:0000256" key="8">
    <source>
        <dbReference type="SAM" id="SignalP"/>
    </source>
</evidence>
<dbReference type="Proteomes" id="UP000820818">
    <property type="component" value="Linkage Group LG8"/>
</dbReference>
<dbReference type="Gene3D" id="1.10.640.10">
    <property type="entry name" value="Haem peroxidase domain superfamily, animal type"/>
    <property type="match status" value="1"/>
</dbReference>
<comment type="subcellular location">
    <subcellularLocation>
        <location evidence="1">Secreted</location>
    </subcellularLocation>
</comment>
<evidence type="ECO:0000256" key="2">
    <source>
        <dbReference type="ARBA" id="ARBA00022525"/>
    </source>
</evidence>
<feature type="region of interest" description="Disordered" evidence="7">
    <location>
        <begin position="400"/>
        <end position="429"/>
    </location>
</feature>
<dbReference type="GO" id="GO:0046872">
    <property type="term" value="F:metal ion binding"/>
    <property type="evidence" value="ECO:0007669"/>
    <property type="project" value="UniProtKB-KW"/>
</dbReference>
<dbReference type="PANTHER" id="PTHR11475">
    <property type="entry name" value="OXIDASE/PEROXIDASE"/>
    <property type="match status" value="1"/>
</dbReference>
<evidence type="ECO:0000256" key="1">
    <source>
        <dbReference type="ARBA" id="ARBA00004613"/>
    </source>
</evidence>
<reference evidence="9 10" key="1">
    <citation type="submission" date="2022-05" db="EMBL/GenBank/DDBJ databases">
        <title>A multi-omics perspective on studying reproductive biology in Daphnia sinensis.</title>
        <authorList>
            <person name="Jia J."/>
        </authorList>
    </citation>
    <scope>NUCLEOTIDE SEQUENCE [LARGE SCALE GENOMIC DNA]</scope>
    <source>
        <strain evidence="9 10">WSL</strain>
    </source>
</reference>
<dbReference type="PROSITE" id="PS50292">
    <property type="entry name" value="PEROXIDASE_3"/>
    <property type="match status" value="1"/>
</dbReference>
<feature type="signal peptide" evidence="8">
    <location>
        <begin position="1"/>
        <end position="26"/>
    </location>
</feature>
<dbReference type="GO" id="GO:0006979">
    <property type="term" value="P:response to oxidative stress"/>
    <property type="evidence" value="ECO:0007669"/>
    <property type="project" value="InterPro"/>
</dbReference>
<organism evidence="9 10">
    <name type="scientific">Daphnia sinensis</name>
    <dbReference type="NCBI Taxonomy" id="1820382"/>
    <lineage>
        <taxon>Eukaryota</taxon>
        <taxon>Metazoa</taxon>
        <taxon>Ecdysozoa</taxon>
        <taxon>Arthropoda</taxon>
        <taxon>Crustacea</taxon>
        <taxon>Branchiopoda</taxon>
        <taxon>Diplostraca</taxon>
        <taxon>Cladocera</taxon>
        <taxon>Anomopoda</taxon>
        <taxon>Daphniidae</taxon>
        <taxon>Daphnia</taxon>
        <taxon>Daphnia similis group</taxon>
    </lineage>
</organism>
<name>A0AAD5KK63_9CRUS</name>
<feature type="chain" id="PRO_5042203363" description="Chorion peroxidase" evidence="8">
    <location>
        <begin position="27"/>
        <end position="817"/>
    </location>
</feature>
<dbReference type="PANTHER" id="PTHR11475:SF4">
    <property type="entry name" value="CHORION PEROXIDASE"/>
    <property type="match status" value="1"/>
</dbReference>
<evidence type="ECO:0000256" key="7">
    <source>
        <dbReference type="SAM" id="MobiDB-lite"/>
    </source>
</evidence>
<keyword evidence="5" id="KW-0325">Glycoprotein</keyword>
<dbReference type="CDD" id="cd09823">
    <property type="entry name" value="peroxinectin_like"/>
    <property type="match status" value="1"/>
</dbReference>
<dbReference type="InterPro" id="IPR037120">
    <property type="entry name" value="Haem_peroxidase_sf_animal"/>
</dbReference>
<dbReference type="FunFam" id="1.10.640.10:FF:000003">
    <property type="entry name" value="chorion peroxidase"/>
    <property type="match status" value="1"/>
</dbReference>
<dbReference type="InterPro" id="IPR019791">
    <property type="entry name" value="Haem_peroxidase_animal"/>
</dbReference>
<evidence type="ECO:0000313" key="10">
    <source>
        <dbReference type="Proteomes" id="UP000820818"/>
    </source>
</evidence>
<accession>A0AAD5KK63</accession>
<keyword evidence="6" id="KW-0349">Heme</keyword>
<dbReference type="SUPFAM" id="SSF48113">
    <property type="entry name" value="Heme-dependent peroxidases"/>
    <property type="match status" value="1"/>
</dbReference>
<dbReference type="AlphaFoldDB" id="A0AAD5KK63"/>
<keyword evidence="6" id="KW-0408">Iron</keyword>
<keyword evidence="6" id="KW-0479">Metal-binding</keyword>
<dbReference type="PRINTS" id="PR00457">
    <property type="entry name" value="ANPEROXIDASE"/>
</dbReference>